<dbReference type="GO" id="GO:0019915">
    <property type="term" value="P:lipid storage"/>
    <property type="evidence" value="ECO:0007669"/>
    <property type="project" value="Ensembl"/>
</dbReference>
<evidence type="ECO:0000313" key="6">
    <source>
        <dbReference type="Proteomes" id="UP000594220"/>
    </source>
</evidence>
<dbReference type="GO" id="GO:1905691">
    <property type="term" value="P:lipid droplet disassembly"/>
    <property type="evidence" value="ECO:0007669"/>
    <property type="project" value="Ensembl"/>
</dbReference>
<dbReference type="AlphaFoldDB" id="A0A7M4FPI6"/>
<evidence type="ECO:0000256" key="4">
    <source>
        <dbReference type="PIRNR" id="PIRNR036881"/>
    </source>
</evidence>
<dbReference type="PIRSF" id="PIRSF036881">
    <property type="entry name" value="PAT"/>
    <property type="match status" value="1"/>
</dbReference>
<gene>
    <name evidence="5" type="primary">PLIN2</name>
</gene>
<dbReference type="GO" id="GO:0005829">
    <property type="term" value="C:cytosol"/>
    <property type="evidence" value="ECO:0007669"/>
    <property type="project" value="Ensembl"/>
</dbReference>
<dbReference type="GO" id="GO:0005811">
    <property type="term" value="C:lipid droplet"/>
    <property type="evidence" value="ECO:0007669"/>
    <property type="project" value="UniProtKB-SubCell"/>
</dbReference>
<dbReference type="GO" id="GO:0005886">
    <property type="term" value="C:plasma membrane"/>
    <property type="evidence" value="ECO:0007669"/>
    <property type="project" value="Ensembl"/>
</dbReference>
<organism evidence="5 6">
    <name type="scientific">Crocodylus porosus</name>
    <name type="common">Saltwater crocodile</name>
    <name type="synonym">Estuarine crocodile</name>
    <dbReference type="NCBI Taxonomy" id="8502"/>
    <lineage>
        <taxon>Eukaryota</taxon>
        <taxon>Metazoa</taxon>
        <taxon>Chordata</taxon>
        <taxon>Craniata</taxon>
        <taxon>Vertebrata</taxon>
        <taxon>Euteleostomi</taxon>
        <taxon>Archelosauria</taxon>
        <taxon>Archosauria</taxon>
        <taxon>Crocodylia</taxon>
        <taxon>Longirostres</taxon>
        <taxon>Crocodylidae</taxon>
        <taxon>Crocodylus</taxon>
    </lineage>
</organism>
<keyword evidence="3" id="KW-0551">Lipid droplet</keyword>
<dbReference type="Gene3D" id="3.30.720.170">
    <property type="entry name" value="Perilipin, alpha-beta domain"/>
    <property type="match status" value="1"/>
</dbReference>
<dbReference type="InterPro" id="IPR004279">
    <property type="entry name" value="Perilipin"/>
</dbReference>
<reference evidence="5" key="2">
    <citation type="submission" date="2025-09" db="UniProtKB">
        <authorList>
            <consortium name="Ensembl"/>
        </authorList>
    </citation>
    <scope>IDENTIFICATION</scope>
</reference>
<dbReference type="Ensembl" id="ENSCPRT00005000732.1">
    <property type="protein sequence ID" value="ENSCPRP00005000626.1"/>
    <property type="gene ID" value="ENSCPRG00005000506.1"/>
</dbReference>
<evidence type="ECO:0000256" key="2">
    <source>
        <dbReference type="ARBA" id="ARBA00006311"/>
    </source>
</evidence>
<evidence type="ECO:0000256" key="1">
    <source>
        <dbReference type="ARBA" id="ARBA00004502"/>
    </source>
</evidence>
<dbReference type="OMA" id="NQENCHE"/>
<dbReference type="SUPFAM" id="SSF109775">
    <property type="entry name" value="Mannose-6-phosphate receptor binding protein 1 (Tip47), C-terminal domain"/>
    <property type="match status" value="1"/>
</dbReference>
<keyword evidence="6" id="KW-1185">Reference proteome</keyword>
<dbReference type="PANTHER" id="PTHR14024">
    <property type="entry name" value="PERILIPIN"/>
    <property type="match status" value="1"/>
</dbReference>
<dbReference type="GO" id="GO:0010890">
    <property type="term" value="P:positive regulation of triglyceride storage"/>
    <property type="evidence" value="ECO:0007669"/>
    <property type="project" value="TreeGrafter"/>
</dbReference>
<dbReference type="GO" id="GO:0015909">
    <property type="term" value="P:long-chain fatty acid transport"/>
    <property type="evidence" value="ECO:0007669"/>
    <property type="project" value="Ensembl"/>
</dbReference>
<dbReference type="GO" id="GO:0042149">
    <property type="term" value="P:cellular response to glucose starvation"/>
    <property type="evidence" value="ECO:0007669"/>
    <property type="project" value="Ensembl"/>
</dbReference>
<comment type="similarity">
    <text evidence="2 4">Belongs to the perilipin family.</text>
</comment>
<dbReference type="Proteomes" id="UP000594220">
    <property type="component" value="Unplaced"/>
</dbReference>
<protein>
    <recommendedName>
        <fullName evidence="4">Perilipin</fullName>
    </recommendedName>
</protein>
<accession>A0A7M4FPI6</accession>
<reference evidence="5" key="1">
    <citation type="submission" date="2025-08" db="UniProtKB">
        <authorList>
            <consortium name="Ensembl"/>
        </authorList>
    </citation>
    <scope>IDENTIFICATION</scope>
</reference>
<dbReference type="Gene3D" id="1.20.120.340">
    <property type="entry name" value="Flagellar protein FliS"/>
    <property type="match status" value="2"/>
</dbReference>
<dbReference type="Pfam" id="PF03036">
    <property type="entry name" value="Perilipin"/>
    <property type="match status" value="1"/>
</dbReference>
<dbReference type="PANTHER" id="PTHR14024:SF25">
    <property type="entry name" value="PERILIPIN-2"/>
    <property type="match status" value="1"/>
</dbReference>
<proteinExistence type="inferred from homology"/>
<name>A0A7M4FPI6_CROPO</name>
<evidence type="ECO:0000313" key="5">
    <source>
        <dbReference type="Ensembl" id="ENSCPRP00005000626.1"/>
    </source>
</evidence>
<comment type="subcellular location">
    <subcellularLocation>
        <location evidence="1">Lipid droplet</location>
    </subcellularLocation>
</comment>
<dbReference type="GeneTree" id="ENSGT00950000182920"/>
<evidence type="ECO:0000256" key="3">
    <source>
        <dbReference type="ARBA" id="ARBA00022677"/>
    </source>
</evidence>
<dbReference type="GO" id="GO:0005634">
    <property type="term" value="C:nucleus"/>
    <property type="evidence" value="ECO:0007669"/>
    <property type="project" value="Ensembl"/>
</dbReference>
<sequence>MVLVASDPQQNILSRVVSLPFVSTTYDMVSSAYANTKDNHPYLKTVCEMAEKGVKTITAVALTSAMPVIQKLEPQIMVANNYACLGLDKIEERLPVLYEPTVKVVANAKGVVVGAKDAVTTTVTGAKDTVAHTITGVVDKTKVAVCDSVEMTKSVVNGSINTILGSHVMQIMSSRVDSALSRSETLVDQYLPLTEEELDMTKVEGFEAGVQKPSYYVRLGSLSSKVRARAYQQALSRVKDVKHGSQETISQLNNMVGLMEYARKNINSASQKLHDAQKMLYQSWLEWKRSTGQNDGDESHSAEHIESRTLAIAQSLTRQLQTTCLALMSSIQGLPQNVQNRAHHIGVMADDIYRSFRSTSSFREISDNILAASKEQLKKMNESLDDVMDYLVNNTPLNWLVGPFYPQLAGSQHAEHKGEGEKKAS</sequence>